<evidence type="ECO:0000313" key="8">
    <source>
        <dbReference type="Proteomes" id="UP000321570"/>
    </source>
</evidence>
<protein>
    <recommendedName>
        <fullName evidence="9">CHORD domain-containing protein</fullName>
    </recommendedName>
</protein>
<dbReference type="Pfam" id="PF04969">
    <property type="entry name" value="CS"/>
    <property type="match status" value="1"/>
</dbReference>
<dbReference type="PANTHER" id="PTHR46983:SF3">
    <property type="entry name" value="CHPADIPLOID STATE MAINTENANCE PROTEIN CHPA"/>
    <property type="match status" value="1"/>
</dbReference>
<dbReference type="Pfam" id="PF04968">
    <property type="entry name" value="CHORD"/>
    <property type="match status" value="2"/>
</dbReference>
<dbReference type="AlphaFoldDB" id="A0A564Z9L9"/>
<feature type="domain" description="CHORD" evidence="6">
    <location>
        <begin position="142"/>
        <end position="201"/>
    </location>
</feature>
<feature type="domain" description="CS" evidence="5">
    <location>
        <begin position="220"/>
        <end position="310"/>
    </location>
</feature>
<dbReference type="PROSITE" id="PS51203">
    <property type="entry name" value="CS"/>
    <property type="match status" value="1"/>
</dbReference>
<dbReference type="InterPro" id="IPR008978">
    <property type="entry name" value="HSP20-like_chaperone"/>
</dbReference>
<dbReference type="InterPro" id="IPR039790">
    <property type="entry name" value="CHRD1"/>
</dbReference>
<keyword evidence="2" id="KW-0677">Repeat</keyword>
<keyword evidence="1" id="KW-0479">Metal-binding</keyword>
<accession>A0A564Z9L9</accession>
<dbReference type="Gene3D" id="4.10.1130.20">
    <property type="match status" value="2"/>
</dbReference>
<name>A0A564Z9L9_HYMDI</name>
<dbReference type="PANTHER" id="PTHR46983">
    <property type="entry name" value="CYSTEINE AND HISTIDINE-RICH DOMAIN-CONTAINING PROTEIN 1"/>
    <property type="match status" value="1"/>
</dbReference>
<dbReference type="PROSITE" id="PS51401">
    <property type="entry name" value="CHORD"/>
    <property type="match status" value="2"/>
</dbReference>
<dbReference type="InterPro" id="IPR007051">
    <property type="entry name" value="CHORD_dom"/>
</dbReference>
<evidence type="ECO:0000259" key="6">
    <source>
        <dbReference type="PROSITE" id="PS51401"/>
    </source>
</evidence>
<evidence type="ECO:0000259" key="5">
    <source>
        <dbReference type="PROSITE" id="PS51203"/>
    </source>
</evidence>
<sequence length="328" mass="36334">MPSVRCYNKGCGKVFDTEDNGDKSCRYHPGEPYFHDAKKQWTCCKKYSTDFSDFLILEGCTVGPHNPDKPRAVEEPKPKVEIDPTPPPKPIVTKPPIERPSSDAPLQKLSPQVLSSLKKSLESLRKEGSSTSGDSENGVKNCHNSGCKAVYHGIDSDTETCFYHPGVPVFHEGCKYWSCCQRKTTEFEAFLDQPGCTSGRHSWTKEEAATINAMVVTPTTSQCRFDWFQMSGNITLSVYAKNIIPESVDVRCNEVFLNVSLVYDGGKALFERGFNLYGVINPSVSKLTLTATKAEVVMQKAEACSWPTLEVTSSKAKGSEESEDIDEQ</sequence>
<dbReference type="SUPFAM" id="SSF49764">
    <property type="entry name" value="HSP20-like chaperones"/>
    <property type="match status" value="1"/>
</dbReference>
<proteinExistence type="predicted"/>
<evidence type="ECO:0000256" key="3">
    <source>
        <dbReference type="ARBA" id="ARBA00022833"/>
    </source>
</evidence>
<evidence type="ECO:0000313" key="7">
    <source>
        <dbReference type="EMBL" id="VUZ55484.1"/>
    </source>
</evidence>
<organism evidence="7 8">
    <name type="scientific">Hymenolepis diminuta</name>
    <name type="common">Rat tapeworm</name>
    <dbReference type="NCBI Taxonomy" id="6216"/>
    <lineage>
        <taxon>Eukaryota</taxon>
        <taxon>Metazoa</taxon>
        <taxon>Spiralia</taxon>
        <taxon>Lophotrochozoa</taxon>
        <taxon>Platyhelminthes</taxon>
        <taxon>Cestoda</taxon>
        <taxon>Eucestoda</taxon>
        <taxon>Cyclophyllidea</taxon>
        <taxon>Hymenolepididae</taxon>
        <taxon>Hymenolepis</taxon>
    </lineage>
</organism>
<reference evidence="7 8" key="1">
    <citation type="submission" date="2019-07" db="EMBL/GenBank/DDBJ databases">
        <authorList>
            <person name="Jastrzebski P J."/>
            <person name="Paukszto L."/>
            <person name="Jastrzebski P J."/>
        </authorList>
    </citation>
    <scope>NUCLEOTIDE SEQUENCE [LARGE SCALE GENOMIC DNA]</scope>
    <source>
        <strain evidence="7 8">WMS-il1</strain>
    </source>
</reference>
<feature type="compositionally biased region" description="Basic and acidic residues" evidence="4">
    <location>
        <begin position="66"/>
        <end position="82"/>
    </location>
</feature>
<dbReference type="Gene3D" id="2.60.40.790">
    <property type="match status" value="1"/>
</dbReference>
<evidence type="ECO:0000256" key="2">
    <source>
        <dbReference type="ARBA" id="ARBA00022737"/>
    </source>
</evidence>
<dbReference type="Proteomes" id="UP000321570">
    <property type="component" value="Unassembled WGS sequence"/>
</dbReference>
<feature type="domain" description="CHORD" evidence="6">
    <location>
        <begin position="6"/>
        <end position="65"/>
    </location>
</feature>
<feature type="region of interest" description="Disordered" evidence="4">
    <location>
        <begin position="65"/>
        <end position="110"/>
    </location>
</feature>
<keyword evidence="8" id="KW-1185">Reference proteome</keyword>
<keyword evidence="3" id="KW-0862">Zinc</keyword>
<dbReference type="GO" id="GO:0046872">
    <property type="term" value="F:metal ion binding"/>
    <property type="evidence" value="ECO:0007669"/>
    <property type="project" value="UniProtKB-KW"/>
</dbReference>
<evidence type="ECO:0000256" key="1">
    <source>
        <dbReference type="ARBA" id="ARBA00022723"/>
    </source>
</evidence>
<evidence type="ECO:0000256" key="4">
    <source>
        <dbReference type="SAM" id="MobiDB-lite"/>
    </source>
</evidence>
<evidence type="ECO:0008006" key="9">
    <source>
        <dbReference type="Google" id="ProtNLM"/>
    </source>
</evidence>
<dbReference type="InterPro" id="IPR007052">
    <property type="entry name" value="CS_dom"/>
</dbReference>
<gene>
    <name evidence="7" type="ORF">WMSIL1_LOCUS13281</name>
</gene>
<dbReference type="EMBL" id="CABIJS010000693">
    <property type="protein sequence ID" value="VUZ55484.1"/>
    <property type="molecule type" value="Genomic_DNA"/>
</dbReference>